<gene>
    <name evidence="1" type="ORF">LCGC14_0262310</name>
</gene>
<sequence length="65" mass="7720">MITKITLPRRRLLPGFWKLPRIDLPRVRIDYPEKVTPPWQELKVERVLFCSLKPDGFAVKVVFES</sequence>
<evidence type="ECO:0000313" key="1">
    <source>
        <dbReference type="EMBL" id="KKN86962.1"/>
    </source>
</evidence>
<protein>
    <submittedName>
        <fullName evidence="1">Uncharacterized protein</fullName>
    </submittedName>
</protein>
<comment type="caution">
    <text evidence="1">The sequence shown here is derived from an EMBL/GenBank/DDBJ whole genome shotgun (WGS) entry which is preliminary data.</text>
</comment>
<accession>A0A0F9UHX2</accession>
<dbReference type="AlphaFoldDB" id="A0A0F9UHX2"/>
<reference evidence="1" key="1">
    <citation type="journal article" date="2015" name="Nature">
        <title>Complex archaea that bridge the gap between prokaryotes and eukaryotes.</title>
        <authorList>
            <person name="Spang A."/>
            <person name="Saw J.H."/>
            <person name="Jorgensen S.L."/>
            <person name="Zaremba-Niedzwiedzka K."/>
            <person name="Martijn J."/>
            <person name="Lind A.E."/>
            <person name="van Eijk R."/>
            <person name="Schleper C."/>
            <person name="Guy L."/>
            <person name="Ettema T.J."/>
        </authorList>
    </citation>
    <scope>NUCLEOTIDE SEQUENCE</scope>
</reference>
<name>A0A0F9UHX2_9ZZZZ</name>
<organism evidence="1">
    <name type="scientific">marine sediment metagenome</name>
    <dbReference type="NCBI Taxonomy" id="412755"/>
    <lineage>
        <taxon>unclassified sequences</taxon>
        <taxon>metagenomes</taxon>
        <taxon>ecological metagenomes</taxon>
    </lineage>
</organism>
<dbReference type="EMBL" id="LAZR01000142">
    <property type="protein sequence ID" value="KKN86962.1"/>
    <property type="molecule type" value="Genomic_DNA"/>
</dbReference>
<proteinExistence type="predicted"/>